<accession>A0A7X1PPT5</accession>
<protein>
    <submittedName>
        <fullName evidence="6">Cellulase family glycosylhydrolase</fullName>
    </submittedName>
</protein>
<keyword evidence="4" id="KW-0732">Signal</keyword>
<dbReference type="EMBL" id="WHUV01000003">
    <property type="protein sequence ID" value="MQA55925.1"/>
    <property type="molecule type" value="Genomic_DNA"/>
</dbReference>
<comment type="caution">
    <text evidence="6">The sequence shown here is derived from an EMBL/GenBank/DDBJ whole genome shotgun (WGS) entry which is preliminary data.</text>
</comment>
<keyword evidence="1 3" id="KW-0378">Hydrolase</keyword>
<dbReference type="GO" id="GO:0000272">
    <property type="term" value="P:polysaccharide catabolic process"/>
    <property type="evidence" value="ECO:0007669"/>
    <property type="project" value="InterPro"/>
</dbReference>
<reference evidence="6 7" key="1">
    <citation type="submission" date="2019-10" db="EMBL/GenBank/DDBJ databases">
        <title>Pseudomonas dajingensis sp. nov., isolated from the profound head ulcers of farmed Murray cod (Maccullochella peelii peelii).</title>
        <authorList>
            <person name="Liu Y."/>
        </authorList>
    </citation>
    <scope>NUCLEOTIDE SEQUENCE [LARGE SCALE GENOMIC DNA]</scope>
    <source>
        <strain evidence="6 7">MC042</strain>
    </source>
</reference>
<evidence type="ECO:0000256" key="4">
    <source>
        <dbReference type="SAM" id="SignalP"/>
    </source>
</evidence>
<dbReference type="InterPro" id="IPR051923">
    <property type="entry name" value="Glycosyl_Hydrolase_39"/>
</dbReference>
<keyword evidence="2 3" id="KW-0326">Glycosidase</keyword>
<dbReference type="PANTHER" id="PTHR12631:SF10">
    <property type="entry name" value="BETA-XYLOSIDASE-LIKE PROTEIN-RELATED"/>
    <property type="match status" value="1"/>
</dbReference>
<evidence type="ECO:0000259" key="5">
    <source>
        <dbReference type="Pfam" id="PF00150"/>
    </source>
</evidence>
<evidence type="ECO:0000256" key="2">
    <source>
        <dbReference type="ARBA" id="ARBA00023295"/>
    </source>
</evidence>
<evidence type="ECO:0000256" key="3">
    <source>
        <dbReference type="RuleBase" id="RU361153"/>
    </source>
</evidence>
<comment type="similarity">
    <text evidence="3">Belongs to the glycosyl hydrolase 5 (cellulase A) family.</text>
</comment>
<dbReference type="Gene3D" id="3.20.20.80">
    <property type="entry name" value="Glycosidases"/>
    <property type="match status" value="1"/>
</dbReference>
<dbReference type="GO" id="GO:0004553">
    <property type="term" value="F:hydrolase activity, hydrolyzing O-glycosyl compounds"/>
    <property type="evidence" value="ECO:0007669"/>
    <property type="project" value="InterPro"/>
</dbReference>
<dbReference type="Proteomes" id="UP000486534">
    <property type="component" value="Unassembled WGS sequence"/>
</dbReference>
<dbReference type="Pfam" id="PF00150">
    <property type="entry name" value="Cellulase"/>
    <property type="match status" value="1"/>
</dbReference>
<evidence type="ECO:0000313" key="6">
    <source>
        <dbReference type="EMBL" id="MQA55925.1"/>
    </source>
</evidence>
<organism evidence="6 7">
    <name type="scientific">Pseudomonas piscis</name>
    <dbReference type="NCBI Taxonomy" id="2614538"/>
    <lineage>
        <taxon>Bacteria</taxon>
        <taxon>Pseudomonadati</taxon>
        <taxon>Pseudomonadota</taxon>
        <taxon>Gammaproteobacteria</taxon>
        <taxon>Pseudomonadales</taxon>
        <taxon>Pseudomonadaceae</taxon>
        <taxon>Pseudomonas</taxon>
    </lineage>
</organism>
<dbReference type="InterPro" id="IPR017853">
    <property type="entry name" value="GH"/>
</dbReference>
<name>A0A7X1PPT5_9PSED</name>
<feature type="signal peptide" evidence="4">
    <location>
        <begin position="1"/>
        <end position="21"/>
    </location>
</feature>
<dbReference type="SUPFAM" id="SSF51445">
    <property type="entry name" value="(Trans)glycosidases"/>
    <property type="match status" value="1"/>
</dbReference>
<gene>
    <name evidence="6" type="ORF">GDH07_21640</name>
</gene>
<feature type="chain" id="PRO_5030535416" evidence="4">
    <location>
        <begin position="22"/>
        <end position="431"/>
    </location>
</feature>
<proteinExistence type="inferred from homology"/>
<dbReference type="InterPro" id="IPR001547">
    <property type="entry name" value="Glyco_hydro_5"/>
</dbReference>
<evidence type="ECO:0000256" key="1">
    <source>
        <dbReference type="ARBA" id="ARBA00022801"/>
    </source>
</evidence>
<evidence type="ECO:0000313" key="7">
    <source>
        <dbReference type="Proteomes" id="UP000486534"/>
    </source>
</evidence>
<sequence>MPRRSGLLLVLLASLAGPVLADNTMRGPRPVIWKDFLGVNAQFQYFAPSVYQKQMDRLDALGLNWVRLSIHWAMIEPVENQLKLDTLDGAMNAMKDRHYKILAYMVGSAPFAANVPAGAPPSDQYPPKDFNVFAQRMKMLAQRYPQVNTWQVWNEPNIVWLPKEDPSAYDQLLGTTSNAIRAALPNKPVATAGMAYYSQMRSTPGLMLENLLVQGLGNDNLIAAYHPYSEYPEGDDPAAKDFLARGNFLNSALHGKGVQQVWATEWGWSSYTTGEREMQAMIGPSGQADYTLRRLALMAAMDYQRIFLFNLSDLDARATNRDQSYGLVDLAGDPKPVYTALKYFLETTGPSLAPADPPPLANAPGDLYSIAWTRPDGSHVWMFWSASGSSLQIPGLASATLHDPLAGTRTDLSGAQGINVPLKTSLQLLVW</sequence>
<dbReference type="RefSeq" id="WP_152898910.1">
    <property type="nucleotide sequence ID" value="NZ_WHUV01000003.1"/>
</dbReference>
<dbReference type="AlphaFoldDB" id="A0A7X1PPT5"/>
<feature type="domain" description="Glycoside hydrolase family 5" evidence="5">
    <location>
        <begin position="45"/>
        <end position="281"/>
    </location>
</feature>
<dbReference type="PANTHER" id="PTHR12631">
    <property type="entry name" value="ALPHA-L-IDURONIDASE"/>
    <property type="match status" value="1"/>
</dbReference>